<organism evidence="3 4">
    <name type="scientific">Pseudonocardia humida</name>
    <dbReference type="NCBI Taxonomy" id="2800819"/>
    <lineage>
        <taxon>Bacteria</taxon>
        <taxon>Bacillati</taxon>
        <taxon>Actinomycetota</taxon>
        <taxon>Actinomycetes</taxon>
        <taxon>Pseudonocardiales</taxon>
        <taxon>Pseudonocardiaceae</taxon>
        <taxon>Pseudonocardia</taxon>
    </lineage>
</organism>
<name>A0ABT0ZVE5_9PSEU</name>
<feature type="signal peptide" evidence="2">
    <location>
        <begin position="1"/>
        <end position="28"/>
    </location>
</feature>
<protein>
    <recommendedName>
        <fullName evidence="5">LPXTG-motif cell wall-anchored protein</fullName>
    </recommendedName>
</protein>
<accession>A0ABT0ZVE5</accession>
<proteinExistence type="predicted"/>
<sequence length="124" mass="11966">MHPRSTRLLAALPVAVAAVLVLAPAAHATTTPQPSPPPIEASPAPTPIPASAAPSPPPAQVAPAERPGQVSQVPVGAPETGGGATADDPGHSTGLLVLGGLGLAGAGTALALRRRTDPTRAGRG</sequence>
<evidence type="ECO:0008006" key="5">
    <source>
        <dbReference type="Google" id="ProtNLM"/>
    </source>
</evidence>
<dbReference type="EMBL" id="JAGSOV010000013">
    <property type="protein sequence ID" value="MCO1654711.1"/>
    <property type="molecule type" value="Genomic_DNA"/>
</dbReference>
<comment type="caution">
    <text evidence="3">The sequence shown here is derived from an EMBL/GenBank/DDBJ whole genome shotgun (WGS) entry which is preliminary data.</text>
</comment>
<feature type="region of interest" description="Disordered" evidence="1">
    <location>
        <begin position="27"/>
        <end position="95"/>
    </location>
</feature>
<evidence type="ECO:0000313" key="4">
    <source>
        <dbReference type="Proteomes" id="UP001165283"/>
    </source>
</evidence>
<dbReference type="Proteomes" id="UP001165283">
    <property type="component" value="Unassembled WGS sequence"/>
</dbReference>
<reference evidence="3" key="1">
    <citation type="submission" date="2021-04" db="EMBL/GenBank/DDBJ databases">
        <title>Pseudonocardia sp. nov., isolated from sandy soil of mangrove forest.</title>
        <authorList>
            <person name="Zan Z."/>
            <person name="Huang R."/>
            <person name="Liu W."/>
        </authorList>
    </citation>
    <scope>NUCLEOTIDE SEQUENCE</scope>
    <source>
        <strain evidence="3">S2-4</strain>
    </source>
</reference>
<evidence type="ECO:0000256" key="1">
    <source>
        <dbReference type="SAM" id="MobiDB-lite"/>
    </source>
</evidence>
<keyword evidence="4" id="KW-1185">Reference proteome</keyword>
<evidence type="ECO:0000313" key="3">
    <source>
        <dbReference type="EMBL" id="MCO1654711.1"/>
    </source>
</evidence>
<feature type="compositionally biased region" description="Pro residues" evidence="1">
    <location>
        <begin position="33"/>
        <end position="60"/>
    </location>
</feature>
<feature type="chain" id="PRO_5046388288" description="LPXTG-motif cell wall-anchored protein" evidence="2">
    <location>
        <begin position="29"/>
        <end position="124"/>
    </location>
</feature>
<dbReference type="RefSeq" id="WP_252436340.1">
    <property type="nucleotide sequence ID" value="NZ_JAGSOV010000013.1"/>
</dbReference>
<gene>
    <name evidence="3" type="ORF">KDL28_06540</name>
</gene>
<keyword evidence="2" id="KW-0732">Signal</keyword>
<evidence type="ECO:0000256" key="2">
    <source>
        <dbReference type="SAM" id="SignalP"/>
    </source>
</evidence>